<reference evidence="2 3" key="1">
    <citation type="submission" date="2017-03" db="EMBL/GenBank/DDBJ databases">
        <title>Draft genome sequence of Streptomyces scabrisporus NF3, endophyte isolated from Amphipterygium adstringens.</title>
        <authorList>
            <person name="Vazquez M."/>
            <person name="Ceapa C.D."/>
            <person name="Rodriguez Luna D."/>
            <person name="Sanchez Esquivel S."/>
        </authorList>
    </citation>
    <scope>NUCLEOTIDE SEQUENCE [LARGE SCALE GENOMIC DNA]</scope>
    <source>
        <strain evidence="2 3">NF3</strain>
    </source>
</reference>
<keyword evidence="3" id="KW-1185">Reference proteome</keyword>
<protein>
    <submittedName>
        <fullName evidence="2">Uncharacterized protein</fullName>
    </submittedName>
</protein>
<evidence type="ECO:0000256" key="1">
    <source>
        <dbReference type="SAM" id="MobiDB-lite"/>
    </source>
</evidence>
<evidence type="ECO:0000313" key="2">
    <source>
        <dbReference type="EMBL" id="OPC77395.1"/>
    </source>
</evidence>
<feature type="compositionally biased region" description="Basic and acidic residues" evidence="1">
    <location>
        <begin position="8"/>
        <end position="37"/>
    </location>
</feature>
<feature type="region of interest" description="Disordered" evidence="1">
    <location>
        <begin position="1"/>
        <end position="90"/>
    </location>
</feature>
<accession>A0A1T3NL46</accession>
<dbReference type="EMBL" id="MWQN01000004">
    <property type="protein sequence ID" value="OPC77395.1"/>
    <property type="molecule type" value="Genomic_DNA"/>
</dbReference>
<organism evidence="2 3">
    <name type="scientific">Embleya scabrispora</name>
    <dbReference type="NCBI Taxonomy" id="159449"/>
    <lineage>
        <taxon>Bacteria</taxon>
        <taxon>Bacillati</taxon>
        <taxon>Actinomycetota</taxon>
        <taxon>Actinomycetes</taxon>
        <taxon>Kitasatosporales</taxon>
        <taxon>Streptomycetaceae</taxon>
        <taxon>Embleya</taxon>
    </lineage>
</organism>
<dbReference type="Proteomes" id="UP000190037">
    <property type="component" value="Unassembled WGS sequence"/>
</dbReference>
<sequence length="117" mass="12436">MWAYRGRSLSDDPRARPEGNRDADHSPRGAARCDRAGPRGAHRASGRRDLPGPCRPRRRRGAVRQPHPGGTAADDAAVPGQPAARPVTLDARSRLRPRGGCGAGGCFFCAARGARPH</sequence>
<dbReference type="AlphaFoldDB" id="A0A1T3NL46"/>
<proteinExistence type="predicted"/>
<evidence type="ECO:0000313" key="3">
    <source>
        <dbReference type="Proteomes" id="UP000190037"/>
    </source>
</evidence>
<comment type="caution">
    <text evidence="2">The sequence shown here is derived from an EMBL/GenBank/DDBJ whole genome shotgun (WGS) entry which is preliminary data.</text>
</comment>
<gene>
    <name evidence="2" type="ORF">B4N89_43570</name>
</gene>
<name>A0A1T3NL46_9ACTN</name>